<keyword evidence="3 6" id="KW-0238">DNA-binding</keyword>
<feature type="domain" description="Phage integrase central" evidence="5">
    <location>
        <begin position="59"/>
        <end position="141"/>
    </location>
</feature>
<name>A0ABS7MBF3_9SPHN</name>
<dbReference type="InterPro" id="IPR025166">
    <property type="entry name" value="Integrase_DNA_bind_dom"/>
</dbReference>
<comment type="caution">
    <text evidence="6">The sequence shown here is derived from an EMBL/GenBank/DDBJ whole genome shotgun (WGS) entry which is preliminary data.</text>
</comment>
<feature type="domain" description="Integrase DNA-binding" evidence="4">
    <location>
        <begin position="2"/>
        <end position="47"/>
    </location>
</feature>
<dbReference type="Gene3D" id="1.10.150.130">
    <property type="match status" value="1"/>
</dbReference>
<evidence type="ECO:0000259" key="5">
    <source>
        <dbReference type="Pfam" id="PF22022"/>
    </source>
</evidence>
<reference evidence="6" key="1">
    <citation type="submission" date="2021-08" db="EMBL/GenBank/DDBJ databases">
        <title>Sphingopyxis panaciterrulae sp. nov., isolated from the surface water of the Yellow Sea.</title>
        <authorList>
            <person name="Gao Z."/>
            <person name="Zhang D."/>
            <person name="Zhang A."/>
        </authorList>
    </citation>
    <scope>NUCLEOTIDE SEQUENCE</scope>
    <source>
        <strain evidence="6">XHP0097</strain>
    </source>
</reference>
<dbReference type="InterPro" id="IPR053876">
    <property type="entry name" value="Phage_int_M"/>
</dbReference>
<dbReference type="InterPro" id="IPR010998">
    <property type="entry name" value="Integrase_recombinase_N"/>
</dbReference>
<dbReference type="PANTHER" id="PTHR30629">
    <property type="entry name" value="PROPHAGE INTEGRASE"/>
    <property type="match status" value="1"/>
</dbReference>
<evidence type="ECO:0000259" key="4">
    <source>
        <dbReference type="Pfam" id="PF13356"/>
    </source>
</evidence>
<gene>
    <name evidence="6" type="ORF">K5P26_02475</name>
</gene>
<dbReference type="InterPro" id="IPR038488">
    <property type="entry name" value="Integrase_DNA-bd_sf"/>
</dbReference>
<evidence type="ECO:0000313" key="6">
    <source>
        <dbReference type="EMBL" id="MBY4636004.1"/>
    </source>
</evidence>
<organism evidence="6 7">
    <name type="scientific">Sphingopyxis jiangsuensis</name>
    <dbReference type="NCBI Taxonomy" id="2871171"/>
    <lineage>
        <taxon>Bacteria</taxon>
        <taxon>Pseudomonadati</taxon>
        <taxon>Pseudomonadota</taxon>
        <taxon>Alphaproteobacteria</taxon>
        <taxon>Sphingomonadales</taxon>
        <taxon>Sphingomonadaceae</taxon>
        <taxon>Sphingopyxis</taxon>
    </lineage>
</organism>
<evidence type="ECO:0000256" key="2">
    <source>
        <dbReference type="ARBA" id="ARBA00022908"/>
    </source>
</evidence>
<dbReference type="Pfam" id="PF22022">
    <property type="entry name" value="Phage_int_M"/>
    <property type="match status" value="1"/>
</dbReference>
<evidence type="ECO:0000313" key="7">
    <source>
        <dbReference type="Proteomes" id="UP001166571"/>
    </source>
</evidence>
<proteinExistence type="inferred from homology"/>
<dbReference type="EMBL" id="JAILXK010000001">
    <property type="protein sequence ID" value="MBY4636004.1"/>
    <property type="molecule type" value="Genomic_DNA"/>
</dbReference>
<dbReference type="Gene3D" id="3.30.160.390">
    <property type="entry name" value="Integrase, DNA-binding domain"/>
    <property type="match status" value="1"/>
</dbReference>
<dbReference type="PANTHER" id="PTHR30629:SF2">
    <property type="entry name" value="PROPHAGE INTEGRASE INTS-RELATED"/>
    <property type="match status" value="1"/>
</dbReference>
<dbReference type="GO" id="GO:0003677">
    <property type="term" value="F:DNA binding"/>
    <property type="evidence" value="ECO:0007669"/>
    <property type="project" value="UniProtKB-KW"/>
</dbReference>
<dbReference type="SUPFAM" id="SSF56349">
    <property type="entry name" value="DNA breaking-rejoining enzymes"/>
    <property type="match status" value="1"/>
</dbReference>
<evidence type="ECO:0000256" key="3">
    <source>
        <dbReference type="ARBA" id="ARBA00023125"/>
    </source>
</evidence>
<protein>
    <submittedName>
        <fullName evidence="6">Integrase arm-type DNA-binding domain-containing protein</fullName>
    </submittedName>
</protein>
<evidence type="ECO:0000256" key="1">
    <source>
        <dbReference type="ARBA" id="ARBA00008857"/>
    </source>
</evidence>
<keyword evidence="2" id="KW-0229">DNA integration</keyword>
<accession>A0ABS7MBF3</accession>
<dbReference type="InterPro" id="IPR011010">
    <property type="entry name" value="DNA_brk_join_enz"/>
</dbReference>
<sequence length="141" mass="15766">MKYHFRGKEKLLSFGKYPAVALAMARMKCNDTNALIDAGSDPAETRRVAKRLAASPDFFEPVALAWHANRVNGFSPAHADRVLSRLERDVFPVLGKRPIRYIAVPEVLDVIRTVEARGALDNSRRLKQNIGQMFRFAIASG</sequence>
<keyword evidence="7" id="KW-1185">Reference proteome</keyword>
<dbReference type="InterPro" id="IPR050808">
    <property type="entry name" value="Phage_Integrase"/>
</dbReference>
<comment type="similarity">
    <text evidence="1">Belongs to the 'phage' integrase family.</text>
</comment>
<dbReference type="Proteomes" id="UP001166571">
    <property type="component" value="Unassembled WGS sequence"/>
</dbReference>
<dbReference type="Pfam" id="PF13356">
    <property type="entry name" value="Arm-DNA-bind_3"/>
    <property type="match status" value="1"/>
</dbReference>